<dbReference type="AlphaFoldDB" id="A0AAJ0EUA3"/>
<dbReference type="EMBL" id="JAHMHR010000027">
    <property type="protein sequence ID" value="KAK1674138.1"/>
    <property type="molecule type" value="Genomic_DNA"/>
</dbReference>
<keyword evidence="1" id="KW-0812">Transmembrane</keyword>
<reference evidence="2" key="1">
    <citation type="submission" date="2021-06" db="EMBL/GenBank/DDBJ databases">
        <title>Comparative genomics, transcriptomics and evolutionary studies reveal genomic signatures of adaptation to plant cell wall in hemibiotrophic fungi.</title>
        <authorList>
            <consortium name="DOE Joint Genome Institute"/>
            <person name="Baroncelli R."/>
            <person name="Diaz J.F."/>
            <person name="Benocci T."/>
            <person name="Peng M."/>
            <person name="Battaglia E."/>
            <person name="Haridas S."/>
            <person name="Andreopoulos W."/>
            <person name="Labutti K."/>
            <person name="Pangilinan J."/>
            <person name="Floch G.L."/>
            <person name="Makela M.R."/>
            <person name="Henrissat B."/>
            <person name="Grigoriev I.V."/>
            <person name="Crouch J.A."/>
            <person name="De Vries R.P."/>
            <person name="Sukno S.A."/>
            <person name="Thon M.R."/>
        </authorList>
    </citation>
    <scope>NUCLEOTIDE SEQUENCE</scope>
    <source>
        <strain evidence="2">CBS 193.32</strain>
    </source>
</reference>
<organism evidence="2 3">
    <name type="scientific">Colletotrichum godetiae</name>
    <dbReference type="NCBI Taxonomy" id="1209918"/>
    <lineage>
        <taxon>Eukaryota</taxon>
        <taxon>Fungi</taxon>
        <taxon>Dikarya</taxon>
        <taxon>Ascomycota</taxon>
        <taxon>Pezizomycotina</taxon>
        <taxon>Sordariomycetes</taxon>
        <taxon>Hypocreomycetidae</taxon>
        <taxon>Glomerellales</taxon>
        <taxon>Glomerellaceae</taxon>
        <taxon>Colletotrichum</taxon>
        <taxon>Colletotrichum acutatum species complex</taxon>
    </lineage>
</organism>
<evidence type="ECO:0000256" key="1">
    <source>
        <dbReference type="SAM" id="Phobius"/>
    </source>
</evidence>
<proteinExistence type="predicted"/>
<accession>A0AAJ0EUA3</accession>
<feature type="transmembrane region" description="Helical" evidence="1">
    <location>
        <begin position="160"/>
        <end position="186"/>
    </location>
</feature>
<dbReference type="Proteomes" id="UP001224890">
    <property type="component" value="Unassembled WGS sequence"/>
</dbReference>
<feature type="transmembrane region" description="Helical" evidence="1">
    <location>
        <begin position="117"/>
        <end position="139"/>
    </location>
</feature>
<dbReference type="RefSeq" id="XP_060428141.1">
    <property type="nucleotide sequence ID" value="XM_060572540.1"/>
</dbReference>
<feature type="transmembrane region" description="Helical" evidence="1">
    <location>
        <begin position="25"/>
        <end position="44"/>
    </location>
</feature>
<evidence type="ECO:0000313" key="2">
    <source>
        <dbReference type="EMBL" id="KAK1674138.1"/>
    </source>
</evidence>
<keyword evidence="1" id="KW-1133">Transmembrane helix</keyword>
<protein>
    <submittedName>
        <fullName evidence="2">Uncharacterized protein</fullName>
    </submittedName>
</protein>
<dbReference type="GeneID" id="85457066"/>
<name>A0AAJ0EUA3_9PEZI</name>
<comment type="caution">
    <text evidence="2">The sequence shown here is derived from an EMBL/GenBank/DDBJ whole genome shotgun (WGS) entry which is preliminary data.</text>
</comment>
<gene>
    <name evidence="2" type="ORF">BDP55DRAFT_633341</name>
</gene>
<evidence type="ECO:0000313" key="3">
    <source>
        <dbReference type="Proteomes" id="UP001224890"/>
    </source>
</evidence>
<sequence>MAPAMLLYPTFTETCSTYQRQGLIALYRLMPLVLAFSHPSFVWLQGKISKSLGLKLEQPGSNKFITTSLLISATTAAAGHLWALTCSEDGGIRRTFSPAAYINPASPTVFADGARDFLQWDIFIIAAALVPLTDLILRSSHSFKSLRKRNKWFQVLADSFIGRIAGLTLASSILSPGAVLAFTLAIRADQT</sequence>
<keyword evidence="3" id="KW-1185">Reference proteome</keyword>
<keyword evidence="1" id="KW-0472">Membrane</keyword>